<name>A0AAU7N1R8_9FLAO</name>
<feature type="domain" description="HTH cro/C1-type" evidence="1">
    <location>
        <begin position="80"/>
        <end position="114"/>
    </location>
</feature>
<dbReference type="Gene3D" id="2.60.40.10">
    <property type="entry name" value="Immunoglobulins"/>
    <property type="match status" value="1"/>
</dbReference>
<organism evidence="2">
    <name type="scientific">Flagellimonas sp. MMG031</name>
    <dbReference type="NCBI Taxonomy" id="3158549"/>
    <lineage>
        <taxon>Bacteria</taxon>
        <taxon>Pseudomonadati</taxon>
        <taxon>Bacteroidota</taxon>
        <taxon>Flavobacteriia</taxon>
        <taxon>Flavobacteriales</taxon>
        <taxon>Flavobacteriaceae</taxon>
        <taxon>Flagellimonas</taxon>
    </lineage>
</organism>
<proteinExistence type="predicted"/>
<gene>
    <name evidence="2" type="ORF">ABNE31_07610</name>
</gene>
<reference evidence="2" key="1">
    <citation type="submission" date="2024-05" db="EMBL/GenBank/DDBJ databases">
        <title>Draft Genome Sequences of Flagellimonas sp. MMG031 and Marinobacter sp. MMG032 Isolated from the dinoflagellate Symbiodinium pilosum.</title>
        <authorList>
            <person name="Shikuma N.J."/>
            <person name="Farrell M.V."/>
        </authorList>
    </citation>
    <scope>NUCLEOTIDE SEQUENCE</scope>
    <source>
        <strain evidence="2">MMG031</strain>
    </source>
</reference>
<accession>A0AAU7N1R8</accession>
<dbReference type="InterPro" id="IPR013783">
    <property type="entry name" value="Ig-like_fold"/>
</dbReference>
<protein>
    <recommendedName>
        <fullName evidence="1">HTH cro/C1-type domain-containing protein</fullName>
    </recommendedName>
</protein>
<dbReference type="AlphaFoldDB" id="A0AAU7N1R8"/>
<dbReference type="EMBL" id="CP157804">
    <property type="protein sequence ID" value="XBQ24773.1"/>
    <property type="molecule type" value="Genomic_DNA"/>
</dbReference>
<evidence type="ECO:0000259" key="1">
    <source>
        <dbReference type="PROSITE" id="PS50943"/>
    </source>
</evidence>
<sequence>MKPFFRSIIVCLILLCQGCSNDDNGNGVVVIDDDGVGDEPIIETLATLTPSNNEIPVSKTPSISWENYGSDQPITYSLFLGTSENTLTEIESGLTVTSYDIEIANALDLNTEYFWQIIAYEEGETVAQSEVQTFTTELIFPSLITEDAAYGARKATGVEVFDDKIWVIGGRNEADVALTDIWSSDDGENWTLEGDFPFGGIYGHELIAFNGKLWIYGGISEGVLSNKIFSSEDGIAWVEETETTPFIQYQNSKFEVFGDSIFRFAGYSGDIDDLSPERNVYSSIDGLNWNLEIENHGFDTKYSFQIEDLNETLYSFEPNPDLDIEEISTRTSMDGINWSSPEVSEIRERGINSVRTVVLDGKIILMTTPVDGPNLDSTFYESSNGVDWVAATTIDSVPIRAIFYALVNLNGELFAIGGTQRSNFSTTNNSVWKLN</sequence>
<evidence type="ECO:0000313" key="2">
    <source>
        <dbReference type="EMBL" id="XBQ24773.1"/>
    </source>
</evidence>
<dbReference type="Gene3D" id="2.120.10.80">
    <property type="entry name" value="Kelch-type beta propeller"/>
    <property type="match status" value="1"/>
</dbReference>
<dbReference type="SUPFAM" id="SSF117281">
    <property type="entry name" value="Kelch motif"/>
    <property type="match status" value="1"/>
</dbReference>
<dbReference type="InterPro" id="IPR015915">
    <property type="entry name" value="Kelch-typ_b-propeller"/>
</dbReference>
<dbReference type="RefSeq" id="WP_349352920.1">
    <property type="nucleotide sequence ID" value="NZ_CP157804.1"/>
</dbReference>
<dbReference type="PROSITE" id="PS50943">
    <property type="entry name" value="HTH_CROC1"/>
    <property type="match status" value="1"/>
</dbReference>
<dbReference type="InterPro" id="IPR001387">
    <property type="entry name" value="Cro/C1-type_HTH"/>
</dbReference>
<dbReference type="KEGG" id="fld:ABNE31_07610"/>